<reference evidence="1 2" key="2">
    <citation type="journal article" date="2022" name="Mol. Ecol. Resour.">
        <title>The genomes of chicory, endive, great burdock and yacon provide insights into Asteraceae paleo-polyploidization history and plant inulin production.</title>
        <authorList>
            <person name="Fan W."/>
            <person name="Wang S."/>
            <person name="Wang H."/>
            <person name="Wang A."/>
            <person name="Jiang F."/>
            <person name="Liu H."/>
            <person name="Zhao H."/>
            <person name="Xu D."/>
            <person name="Zhang Y."/>
        </authorList>
    </citation>
    <scope>NUCLEOTIDE SEQUENCE [LARGE SCALE GENOMIC DNA]</scope>
    <source>
        <strain evidence="2">cv. Yunnan</strain>
        <tissue evidence="1">Leaves</tissue>
    </source>
</reference>
<proteinExistence type="predicted"/>
<keyword evidence="2" id="KW-1185">Reference proteome</keyword>
<name>A0ACB8ZE70_9ASTR</name>
<dbReference type="Proteomes" id="UP001056120">
    <property type="component" value="Linkage Group LG26"/>
</dbReference>
<accession>A0ACB8ZE70</accession>
<evidence type="ECO:0000313" key="1">
    <source>
        <dbReference type="EMBL" id="KAI3695619.1"/>
    </source>
</evidence>
<reference evidence="2" key="1">
    <citation type="journal article" date="2022" name="Mol. Ecol. Resour.">
        <title>The genomes of chicory, endive, great burdock and yacon provide insights into Asteraceae palaeo-polyploidization history and plant inulin production.</title>
        <authorList>
            <person name="Fan W."/>
            <person name="Wang S."/>
            <person name="Wang H."/>
            <person name="Wang A."/>
            <person name="Jiang F."/>
            <person name="Liu H."/>
            <person name="Zhao H."/>
            <person name="Xu D."/>
            <person name="Zhang Y."/>
        </authorList>
    </citation>
    <scope>NUCLEOTIDE SEQUENCE [LARGE SCALE GENOMIC DNA]</scope>
    <source>
        <strain evidence="2">cv. Yunnan</strain>
    </source>
</reference>
<evidence type="ECO:0000313" key="2">
    <source>
        <dbReference type="Proteomes" id="UP001056120"/>
    </source>
</evidence>
<gene>
    <name evidence="1" type="ORF">L1987_78618</name>
</gene>
<sequence length="131" mass="14573">MIGLGLKIDAFSDWFKTPETATLRFHRRNNHSIPPPETFLLFGFSVLHLPCSACPPPSPPSDHHCTPSPLPSPSPFPGRYMSMGLSIVQSKENMVTTKVMKQMNRSGVQVTQSNKGINSNIIRNLTKNFTH</sequence>
<protein>
    <submittedName>
        <fullName evidence="1">Uncharacterized protein</fullName>
    </submittedName>
</protein>
<comment type="caution">
    <text evidence="1">The sequence shown here is derived from an EMBL/GenBank/DDBJ whole genome shotgun (WGS) entry which is preliminary data.</text>
</comment>
<dbReference type="EMBL" id="CM042043">
    <property type="protein sequence ID" value="KAI3695619.1"/>
    <property type="molecule type" value="Genomic_DNA"/>
</dbReference>
<organism evidence="1 2">
    <name type="scientific">Smallanthus sonchifolius</name>
    <dbReference type="NCBI Taxonomy" id="185202"/>
    <lineage>
        <taxon>Eukaryota</taxon>
        <taxon>Viridiplantae</taxon>
        <taxon>Streptophyta</taxon>
        <taxon>Embryophyta</taxon>
        <taxon>Tracheophyta</taxon>
        <taxon>Spermatophyta</taxon>
        <taxon>Magnoliopsida</taxon>
        <taxon>eudicotyledons</taxon>
        <taxon>Gunneridae</taxon>
        <taxon>Pentapetalae</taxon>
        <taxon>asterids</taxon>
        <taxon>campanulids</taxon>
        <taxon>Asterales</taxon>
        <taxon>Asteraceae</taxon>
        <taxon>Asteroideae</taxon>
        <taxon>Heliantheae alliance</taxon>
        <taxon>Millerieae</taxon>
        <taxon>Smallanthus</taxon>
    </lineage>
</organism>